<feature type="compositionally biased region" description="Polar residues" evidence="1">
    <location>
        <begin position="1312"/>
        <end position="1321"/>
    </location>
</feature>
<feature type="compositionally biased region" description="Polar residues" evidence="1">
    <location>
        <begin position="374"/>
        <end position="385"/>
    </location>
</feature>
<feature type="region of interest" description="Disordered" evidence="1">
    <location>
        <begin position="492"/>
        <end position="935"/>
    </location>
</feature>
<evidence type="ECO:0000313" key="3">
    <source>
        <dbReference type="EMBL" id="CAD7457203.1"/>
    </source>
</evidence>
<feature type="region of interest" description="Disordered" evidence="1">
    <location>
        <begin position="1282"/>
        <end position="1325"/>
    </location>
</feature>
<feature type="compositionally biased region" description="Basic and acidic residues" evidence="1">
    <location>
        <begin position="531"/>
        <end position="552"/>
    </location>
</feature>
<dbReference type="PANTHER" id="PTHR31532">
    <property type="entry name" value="BIORIENTATION OF CHROMOSOMES IN CELL DIVISION 1 FAMILY MEMBER"/>
    <property type="match status" value="1"/>
</dbReference>
<feature type="compositionally biased region" description="Polar residues" evidence="1">
    <location>
        <begin position="254"/>
        <end position="264"/>
    </location>
</feature>
<feature type="compositionally biased region" description="Basic and acidic residues" evidence="1">
    <location>
        <begin position="1057"/>
        <end position="1069"/>
    </location>
</feature>
<accession>A0A7R9IF47</accession>
<feature type="region of interest" description="Disordered" evidence="1">
    <location>
        <begin position="958"/>
        <end position="979"/>
    </location>
</feature>
<evidence type="ECO:0000259" key="2">
    <source>
        <dbReference type="Pfam" id="PF05205"/>
    </source>
</evidence>
<dbReference type="EMBL" id="OE001604">
    <property type="protein sequence ID" value="CAD7457203.1"/>
    <property type="molecule type" value="Genomic_DNA"/>
</dbReference>
<gene>
    <name evidence="3" type="ORF">TTEB3V08_LOCUS5208</name>
</gene>
<protein>
    <recommendedName>
        <fullName evidence="2">BOD1/SHG1 domain-containing protein</fullName>
    </recommendedName>
</protein>
<feature type="compositionally biased region" description="Basic residues" evidence="1">
    <location>
        <begin position="553"/>
        <end position="565"/>
    </location>
</feature>
<evidence type="ECO:0000256" key="1">
    <source>
        <dbReference type="SAM" id="MobiDB-lite"/>
    </source>
</evidence>
<dbReference type="Pfam" id="PF05205">
    <property type="entry name" value="COMPASS-Shg1"/>
    <property type="match status" value="1"/>
</dbReference>
<feature type="compositionally biased region" description="Basic residues" evidence="1">
    <location>
        <begin position="830"/>
        <end position="840"/>
    </location>
</feature>
<reference evidence="3" key="1">
    <citation type="submission" date="2020-11" db="EMBL/GenBank/DDBJ databases">
        <authorList>
            <person name="Tran Van P."/>
        </authorList>
    </citation>
    <scope>NUCLEOTIDE SEQUENCE</scope>
</reference>
<feature type="region of interest" description="Disordered" evidence="1">
    <location>
        <begin position="1045"/>
        <end position="1074"/>
    </location>
</feature>
<feature type="compositionally biased region" description="Basic and acidic residues" evidence="1">
    <location>
        <begin position="788"/>
        <end position="829"/>
    </location>
</feature>
<feature type="domain" description="BOD1/SHG1" evidence="2">
    <location>
        <begin position="18"/>
        <end position="113"/>
    </location>
</feature>
<feature type="compositionally biased region" description="Basic and acidic residues" evidence="1">
    <location>
        <begin position="1160"/>
        <end position="1185"/>
    </location>
</feature>
<dbReference type="InterPro" id="IPR055264">
    <property type="entry name" value="BOD1/SHG1_dom"/>
</dbReference>
<feature type="compositionally biased region" description="Polar residues" evidence="1">
    <location>
        <begin position="884"/>
        <end position="906"/>
    </location>
</feature>
<feature type="compositionally biased region" description="Basic and acidic residues" evidence="1">
    <location>
        <begin position="850"/>
        <end position="883"/>
    </location>
</feature>
<feature type="region of interest" description="Disordered" evidence="1">
    <location>
        <begin position="1148"/>
        <end position="1185"/>
    </location>
</feature>
<feature type="compositionally biased region" description="Basic and acidic residues" evidence="1">
    <location>
        <begin position="566"/>
        <end position="779"/>
    </location>
</feature>
<dbReference type="GO" id="GO:0031297">
    <property type="term" value="P:replication fork processing"/>
    <property type="evidence" value="ECO:0007669"/>
    <property type="project" value="TreeGrafter"/>
</dbReference>
<feature type="compositionally biased region" description="Basic and acidic residues" evidence="1">
    <location>
        <begin position="907"/>
        <end position="924"/>
    </location>
</feature>
<dbReference type="PANTHER" id="PTHR31532:SF10">
    <property type="entry name" value="BIORIENTATION OF CHROMOSOMES IN CELL DIVISION PROTEIN 1-LIKE 1"/>
    <property type="match status" value="1"/>
</dbReference>
<feature type="compositionally biased region" description="Polar residues" evidence="1">
    <location>
        <begin position="514"/>
        <end position="530"/>
    </location>
</feature>
<sequence>MEAKVTEYPPGDPRLIEKIVGQLKSQGIFDQFRKECIADVDTKPAYQNLHQRVEGVVTGYLAKQEWKPDLNKNHLRETLRKHIYDSGFLDIGVERIVDQVVNPKIHTVFLPHVEELVYSFLGLEKPERPVAKAGPYLMSSAALDAKIAETKRKVVALSDFLPKDINTISNHEGVLLTDHLPKDIDQVSTNKAVTLTNTHKDHEPVSNHKVVSLSDLLPKDLEPVSSPESSGATKKVEETPLDETSRDSDVSGISGLTSHHSPSLPQIPGMDSPNTDSCLSLAAHDVVEDVEEQDEMMEVEIQGEAATWEDSSKSSIAMELDINSTEDKIETSEEPSGIGHLGMETEESHALPGVNYAAFIEMGRGRKGPDESNIDSNNSGGEDRQTILTSTKFDGEESNVESITSTVGDSNTISKDKLCLTDNTLDKTESILRDLNALEIDESSSSNSTKSPVKLKKVEGSTIIKCEVRTGNSNFIESTKCKIENIGTAPKENIEKSEGSLSKNDGNSLDKDISTQQNNNSTQEKYGSSSRAKESDKNYKEKYETHSGTDHPSRHRHDKSRHRDRKSRERSEDKERKDKSKHKERERFKSERSVDYNKYIESDLKKEKEIEKKKDGETKRNNDFEIKKDKVPDITKDKDQQHIHESKKDKEGERKKDKDVDSKKDSKNEKEKYTEKKKKDVDKNNEHDKKEVIKKFDNDSRKEKESKDKSKSKHDDKHKGEDKHRNKDKDKSKSSKDIKHEKLDKKDDKLVRSSDKQSSKDDRHTKSNVKEEKYVKSNNKEVSSTKSYSKDAKHDKSENSKNEKHSKSNEKGNDKGEKYVKSREKDSNREKHKYSKHKERSGKSVHCGSTKKDVKGKSSGDDHHQHREKHTSSEDRPSTDRDSNGTASQSQGRESSTTSTVGATSDSSHREDSSKEGKGGKENEGQQSDEAETTHLKIQFKTMVLKLEDCASMLKTGSSQITLSLPPSPSSSLPFKKRPMQDSDELEDAFEGKGVFKTDIVNGVHEKKITKLEESNKKNNSDSHEIQKNVKVECVDEIKTEPDLETGKTFQAKRKGSSLDKQNETDKECNPLPRNVKRTKLGEIDQLLHEDINMSIDTPLVTNQLIIKKKEVEFQQIPSLVDSKQLKLKSNTNLQVACQLASKTKFSSVKKPDCSTNDTTDSKIKSSRLRSDSKGSTHDKTQSDKEDFKQHINLQSFEDYTEDFKYFVPLENDSFITKKNQHFLDCFARLKAAVEEPITLQLTEILNTSIESEKKLCSKVTETSKSLEVSKVFPATSLRGRRAGLSSSKATNQSNLGSLRLKRGSSKPASGPNKTLKSPNPSGRRLTKAQEAMELQEELSPSSTPVYQALAKPNEPSVSICGVESTSDSLAVHSNGSSDEDQGYEKADVNALLIDLYKESFTPQDIKGNNNSLIGGCRRVGLSRRLTSQGDGPEQTRKKVVIENPTQQGLNDITVMIFTSLDLSSVRDHDATAIETLIQKRILTKPRVF</sequence>
<organism evidence="3">
    <name type="scientific">Timema tahoe</name>
    <dbReference type="NCBI Taxonomy" id="61484"/>
    <lineage>
        <taxon>Eukaryota</taxon>
        <taxon>Metazoa</taxon>
        <taxon>Ecdysozoa</taxon>
        <taxon>Arthropoda</taxon>
        <taxon>Hexapoda</taxon>
        <taxon>Insecta</taxon>
        <taxon>Pterygota</taxon>
        <taxon>Neoptera</taxon>
        <taxon>Polyneoptera</taxon>
        <taxon>Phasmatodea</taxon>
        <taxon>Timematodea</taxon>
        <taxon>Timematoidea</taxon>
        <taxon>Timematidae</taxon>
        <taxon>Timema</taxon>
    </lineage>
</organism>
<proteinExistence type="predicted"/>
<feature type="compositionally biased region" description="Basic and acidic residues" evidence="1">
    <location>
        <begin position="234"/>
        <end position="249"/>
    </location>
</feature>
<name>A0A7R9IF47_9NEOP</name>
<dbReference type="GO" id="GO:0048188">
    <property type="term" value="C:Set1C/COMPASS complex"/>
    <property type="evidence" value="ECO:0007669"/>
    <property type="project" value="TreeGrafter"/>
</dbReference>
<feature type="region of interest" description="Disordered" evidence="1">
    <location>
        <begin position="364"/>
        <end position="385"/>
    </location>
</feature>
<feature type="region of interest" description="Disordered" evidence="1">
    <location>
        <begin position="196"/>
        <end position="277"/>
    </location>
</feature>